<feature type="region of interest" description="Disordered" evidence="6">
    <location>
        <begin position="49"/>
        <end position="90"/>
    </location>
</feature>
<accession>A0AAV1UU01</accession>
<feature type="transmembrane region" description="Helical" evidence="7">
    <location>
        <begin position="154"/>
        <end position="178"/>
    </location>
</feature>
<evidence type="ECO:0000256" key="1">
    <source>
        <dbReference type="ARBA" id="ARBA00004651"/>
    </source>
</evidence>
<dbReference type="GO" id="GO:0005886">
    <property type="term" value="C:plasma membrane"/>
    <property type="evidence" value="ECO:0007669"/>
    <property type="project" value="UniProtKB-SubCell"/>
</dbReference>
<comment type="subcellular location">
    <subcellularLocation>
        <location evidence="1">Cell membrane</location>
        <topology evidence="1">Multi-pass membrane protein</topology>
    </subcellularLocation>
</comment>
<dbReference type="EMBL" id="CAKLBY020000228">
    <property type="protein sequence ID" value="CAK7937940.1"/>
    <property type="molecule type" value="Genomic_DNA"/>
</dbReference>
<dbReference type="AlphaFoldDB" id="A0AAV1UU01"/>
<organism evidence="8 9">
    <name type="scientific">Peronospora matthiolae</name>
    <dbReference type="NCBI Taxonomy" id="2874970"/>
    <lineage>
        <taxon>Eukaryota</taxon>
        <taxon>Sar</taxon>
        <taxon>Stramenopiles</taxon>
        <taxon>Oomycota</taxon>
        <taxon>Peronosporomycetes</taxon>
        <taxon>Peronosporales</taxon>
        <taxon>Peronosporaceae</taxon>
        <taxon>Peronospora</taxon>
    </lineage>
</organism>
<feature type="transmembrane region" description="Helical" evidence="7">
    <location>
        <begin position="20"/>
        <end position="39"/>
    </location>
</feature>
<evidence type="ECO:0000313" key="9">
    <source>
        <dbReference type="Proteomes" id="UP001162060"/>
    </source>
</evidence>
<dbReference type="InterPro" id="IPR001123">
    <property type="entry name" value="LeuE-type"/>
</dbReference>
<proteinExistence type="predicted"/>
<feature type="transmembrane region" description="Helical" evidence="7">
    <location>
        <begin position="184"/>
        <end position="205"/>
    </location>
</feature>
<evidence type="ECO:0000256" key="4">
    <source>
        <dbReference type="ARBA" id="ARBA00022989"/>
    </source>
</evidence>
<feature type="transmembrane region" description="Helical" evidence="7">
    <location>
        <begin position="268"/>
        <end position="292"/>
    </location>
</feature>
<dbReference type="Proteomes" id="UP001162060">
    <property type="component" value="Unassembled WGS sequence"/>
</dbReference>
<feature type="transmembrane region" description="Helical" evidence="7">
    <location>
        <begin position="313"/>
        <end position="335"/>
    </location>
</feature>
<dbReference type="Pfam" id="PF01810">
    <property type="entry name" value="LysE"/>
    <property type="match status" value="1"/>
</dbReference>
<keyword evidence="4 7" id="KW-1133">Transmembrane helix</keyword>
<evidence type="ECO:0000256" key="7">
    <source>
        <dbReference type="SAM" id="Phobius"/>
    </source>
</evidence>
<feature type="transmembrane region" description="Helical" evidence="7">
    <location>
        <begin position="115"/>
        <end position="142"/>
    </location>
</feature>
<keyword evidence="3 7" id="KW-0812">Transmembrane</keyword>
<sequence>MLLPLHKLSKRYTWVPYRRLRHGAVIGVLVALVLLFLLFSRSSLPPSPEIVHQSPDVGPKHPADIAVGPEADRGDDQNGEGVEEMAAEPGDVTMDAGDELKLSETTSNVPLGLRLLLPLVAGFCFGFLGSVPIAGPTSAMVLKLGIQGKYTAGLTIAVGGAIAEATYAGVAFWGFGSFLAGAKFLLPVSKVLGAIMFTLIGLMFLKADMKPSLDPDVEASHGKAVRRPHGEVFKNVLMGLTMSGINPALLASYTGAIASVYGTGMLEFTLALAVVFAIGVYCGVSTWFYLLLSLLKKYKQRLNNHTIDSIMRGLGCFLLAIGLFCAKSSLDYFLLTPPADAKET</sequence>
<comment type="caution">
    <text evidence="8">The sequence shown here is derived from an EMBL/GenBank/DDBJ whole genome shotgun (WGS) entry which is preliminary data.</text>
</comment>
<keyword evidence="2" id="KW-1003">Cell membrane</keyword>
<evidence type="ECO:0000256" key="6">
    <source>
        <dbReference type="SAM" id="MobiDB-lite"/>
    </source>
</evidence>
<evidence type="ECO:0000313" key="8">
    <source>
        <dbReference type="EMBL" id="CAK7937940.1"/>
    </source>
</evidence>
<evidence type="ECO:0000256" key="5">
    <source>
        <dbReference type="ARBA" id="ARBA00023136"/>
    </source>
</evidence>
<evidence type="ECO:0000256" key="3">
    <source>
        <dbReference type="ARBA" id="ARBA00022692"/>
    </source>
</evidence>
<feature type="transmembrane region" description="Helical" evidence="7">
    <location>
        <begin position="236"/>
        <end position="262"/>
    </location>
</feature>
<evidence type="ECO:0008006" key="10">
    <source>
        <dbReference type="Google" id="ProtNLM"/>
    </source>
</evidence>
<protein>
    <recommendedName>
        <fullName evidence="10">Lysine transporter LysE</fullName>
    </recommendedName>
</protein>
<gene>
    <name evidence="8" type="ORF">PM001_LOCUS23090</name>
</gene>
<reference evidence="8" key="1">
    <citation type="submission" date="2024-01" db="EMBL/GenBank/DDBJ databases">
        <authorList>
            <person name="Webb A."/>
        </authorList>
    </citation>
    <scope>NUCLEOTIDE SEQUENCE</scope>
    <source>
        <strain evidence="8">Pm1</strain>
    </source>
</reference>
<dbReference type="PANTHER" id="PTHR30086:SF20">
    <property type="entry name" value="ARGININE EXPORTER PROTEIN ARGO-RELATED"/>
    <property type="match status" value="1"/>
</dbReference>
<evidence type="ECO:0000256" key="2">
    <source>
        <dbReference type="ARBA" id="ARBA00022475"/>
    </source>
</evidence>
<dbReference type="GO" id="GO:0015171">
    <property type="term" value="F:amino acid transmembrane transporter activity"/>
    <property type="evidence" value="ECO:0007669"/>
    <property type="project" value="TreeGrafter"/>
</dbReference>
<dbReference type="PANTHER" id="PTHR30086">
    <property type="entry name" value="ARGININE EXPORTER PROTEIN ARGO"/>
    <property type="match status" value="1"/>
</dbReference>
<name>A0AAV1UU01_9STRA</name>
<feature type="compositionally biased region" description="Acidic residues" evidence="6">
    <location>
        <begin position="77"/>
        <end position="86"/>
    </location>
</feature>
<keyword evidence="5 7" id="KW-0472">Membrane</keyword>